<dbReference type="GO" id="GO:0016787">
    <property type="term" value="F:hydrolase activity"/>
    <property type="evidence" value="ECO:0007669"/>
    <property type="project" value="UniProtKB-KW"/>
</dbReference>
<keyword evidence="5" id="KW-1185">Reference proteome</keyword>
<sequence length="400" mass="43979">MRSKRVQRSRSQSRSTPRPLSRFRRDAWLSPVVFGIAGWLLFPSLPAQGDLSDLISGIDGGRDMWRVVMTNSPAGSIHSASLAFPGAATVLGGDAGLVLPDGRKVALSDETKPSDGSPDEDRVNRQDKKGRVVAVERMLPPKAFSAGSVLQRSSELTKPVDEKDDLTAFVKQDQEDQPAEVAAFYFRKDEAEPDAGLPPMIASIVTSNKADILATAYAQPAPDFSRQSPFDAILKEKREQGRFIPPIGPEDHAWAANPLRPDAFSPAQQQCLASGIYFEARGESVRGQAAVAQVILNRVRNPAYPDTICGVVYQNEDWRNRCQFSFACDNIKDRIGSQEHWQTAREVAMAVTAGKIWLPEVGSATHYHAVYVRPAWAKTMKKVGRIGLHVFYRTYGGGWS</sequence>
<dbReference type="AlphaFoldDB" id="A0A561R3T5"/>
<feature type="compositionally biased region" description="Low complexity" evidence="1">
    <location>
        <begin position="9"/>
        <end position="20"/>
    </location>
</feature>
<dbReference type="Proteomes" id="UP000320653">
    <property type="component" value="Unassembled WGS sequence"/>
</dbReference>
<dbReference type="Pfam" id="PF07486">
    <property type="entry name" value="Hydrolase_2"/>
    <property type="match status" value="1"/>
</dbReference>
<keyword evidence="4" id="KW-0378">Hydrolase</keyword>
<keyword evidence="2" id="KW-0812">Transmembrane</keyword>
<keyword evidence="2" id="KW-0472">Membrane</keyword>
<comment type="caution">
    <text evidence="4">The sequence shown here is derived from an EMBL/GenBank/DDBJ whole genome shotgun (WGS) entry which is preliminary data.</text>
</comment>
<evidence type="ECO:0000259" key="3">
    <source>
        <dbReference type="Pfam" id="PF07486"/>
    </source>
</evidence>
<proteinExistence type="predicted"/>
<feature type="transmembrane region" description="Helical" evidence="2">
    <location>
        <begin position="27"/>
        <end position="45"/>
    </location>
</feature>
<evidence type="ECO:0000313" key="4">
    <source>
        <dbReference type="EMBL" id="TWF57296.1"/>
    </source>
</evidence>
<accession>A0A561R3T5</accession>
<feature type="domain" description="Cell wall hydrolase SleB" evidence="3">
    <location>
        <begin position="282"/>
        <end position="392"/>
    </location>
</feature>
<dbReference type="Gene3D" id="1.10.10.2520">
    <property type="entry name" value="Cell wall hydrolase SleB, domain 1"/>
    <property type="match status" value="1"/>
</dbReference>
<gene>
    <name evidence="4" type="ORF">FHW37_102939</name>
</gene>
<evidence type="ECO:0000256" key="1">
    <source>
        <dbReference type="SAM" id="MobiDB-lite"/>
    </source>
</evidence>
<protein>
    <submittedName>
        <fullName evidence="4">Spore germination cell wall hydrolase CwlJ-like protein</fullName>
    </submittedName>
</protein>
<keyword evidence="2" id="KW-1133">Transmembrane helix</keyword>
<evidence type="ECO:0000313" key="5">
    <source>
        <dbReference type="Proteomes" id="UP000320653"/>
    </source>
</evidence>
<feature type="region of interest" description="Disordered" evidence="1">
    <location>
        <begin position="107"/>
        <end position="130"/>
    </location>
</feature>
<evidence type="ECO:0000256" key="2">
    <source>
        <dbReference type="SAM" id="Phobius"/>
    </source>
</evidence>
<dbReference type="InterPro" id="IPR011105">
    <property type="entry name" value="Cell_wall_hydrolase_SleB"/>
</dbReference>
<organism evidence="4 5">
    <name type="scientific">Neorhizobium alkalisoli</name>
    <dbReference type="NCBI Taxonomy" id="528178"/>
    <lineage>
        <taxon>Bacteria</taxon>
        <taxon>Pseudomonadati</taxon>
        <taxon>Pseudomonadota</taxon>
        <taxon>Alphaproteobacteria</taxon>
        <taxon>Hyphomicrobiales</taxon>
        <taxon>Rhizobiaceae</taxon>
        <taxon>Rhizobium/Agrobacterium group</taxon>
        <taxon>Neorhizobium</taxon>
    </lineage>
</organism>
<name>A0A561R3T5_9HYPH</name>
<feature type="region of interest" description="Disordered" evidence="1">
    <location>
        <begin position="1"/>
        <end position="20"/>
    </location>
</feature>
<reference evidence="4 5" key="1">
    <citation type="submission" date="2019-06" db="EMBL/GenBank/DDBJ databases">
        <title>Sorghum-associated microbial communities from plants grown in Nebraska, USA.</title>
        <authorList>
            <person name="Schachtman D."/>
        </authorList>
    </citation>
    <scope>NUCLEOTIDE SEQUENCE [LARGE SCALE GENOMIC DNA]</scope>
    <source>
        <strain evidence="4 5">1225</strain>
    </source>
</reference>
<dbReference type="EMBL" id="VIWP01000002">
    <property type="protein sequence ID" value="TWF57296.1"/>
    <property type="molecule type" value="Genomic_DNA"/>
</dbReference>
<dbReference type="InterPro" id="IPR042047">
    <property type="entry name" value="SleB_dom1"/>
</dbReference>